<organism evidence="1">
    <name type="scientific">Anguilla anguilla</name>
    <name type="common">European freshwater eel</name>
    <name type="synonym">Muraena anguilla</name>
    <dbReference type="NCBI Taxonomy" id="7936"/>
    <lineage>
        <taxon>Eukaryota</taxon>
        <taxon>Metazoa</taxon>
        <taxon>Chordata</taxon>
        <taxon>Craniata</taxon>
        <taxon>Vertebrata</taxon>
        <taxon>Euteleostomi</taxon>
        <taxon>Actinopterygii</taxon>
        <taxon>Neopterygii</taxon>
        <taxon>Teleostei</taxon>
        <taxon>Anguilliformes</taxon>
        <taxon>Anguillidae</taxon>
        <taxon>Anguilla</taxon>
    </lineage>
</organism>
<proteinExistence type="predicted"/>
<reference evidence="1" key="2">
    <citation type="journal article" date="2015" name="Fish Shellfish Immunol.">
        <title>Early steps in the European eel (Anguilla anguilla)-Vibrio vulnificus interaction in the gills: Role of the RtxA13 toxin.</title>
        <authorList>
            <person name="Callol A."/>
            <person name="Pajuelo D."/>
            <person name="Ebbesson L."/>
            <person name="Teles M."/>
            <person name="MacKenzie S."/>
            <person name="Amaro C."/>
        </authorList>
    </citation>
    <scope>NUCLEOTIDE SEQUENCE</scope>
</reference>
<name>A0A0E9V1T0_ANGAN</name>
<dbReference type="AlphaFoldDB" id="A0A0E9V1T0"/>
<reference evidence="1" key="1">
    <citation type="submission" date="2014-11" db="EMBL/GenBank/DDBJ databases">
        <authorList>
            <person name="Amaro Gonzalez C."/>
        </authorList>
    </citation>
    <scope>NUCLEOTIDE SEQUENCE</scope>
</reference>
<accession>A0A0E9V1T0</accession>
<dbReference type="EMBL" id="GBXM01037197">
    <property type="protein sequence ID" value="JAH71380.1"/>
    <property type="molecule type" value="Transcribed_RNA"/>
</dbReference>
<protein>
    <submittedName>
        <fullName evidence="1">Uncharacterized protein</fullName>
    </submittedName>
</protein>
<evidence type="ECO:0000313" key="1">
    <source>
        <dbReference type="EMBL" id="JAH71380.1"/>
    </source>
</evidence>
<sequence>MAGPECSFTWKCAEETGQWKTGWQCSSIIKDNSVGMHCKRARKIPKISCSPVP</sequence>